<dbReference type="GO" id="GO:0042597">
    <property type="term" value="C:periplasmic space"/>
    <property type="evidence" value="ECO:0007669"/>
    <property type="project" value="UniProtKB-SubCell"/>
</dbReference>
<evidence type="ECO:0000256" key="5">
    <source>
        <dbReference type="ARBA" id="ARBA00022764"/>
    </source>
</evidence>
<evidence type="ECO:0000313" key="10">
    <source>
        <dbReference type="Proteomes" id="UP000236449"/>
    </source>
</evidence>
<keyword evidence="9" id="KW-0282">Flagellum</keyword>
<dbReference type="EMBL" id="POSK01000002">
    <property type="protein sequence ID" value="PNI06406.1"/>
    <property type="molecule type" value="Genomic_DNA"/>
</dbReference>
<keyword evidence="5 7" id="KW-0574">Periplasm</keyword>
<comment type="subcellular location">
    <subcellularLocation>
        <location evidence="1 7">Periplasm</location>
    </subcellularLocation>
</comment>
<dbReference type="OrthoDB" id="7849480at2"/>
<feature type="domain" description="SAF" evidence="8">
    <location>
        <begin position="103"/>
        <end position="164"/>
    </location>
</feature>
<dbReference type="Gene3D" id="3.90.1210.10">
    <property type="entry name" value="Antifreeze-like/N-acetylneuraminic acid synthase C-terminal domain"/>
    <property type="match status" value="1"/>
</dbReference>
<protein>
    <recommendedName>
        <fullName evidence="3 7">Flagella basal body P-ring formation protein FlgA</fullName>
    </recommendedName>
</protein>
<evidence type="ECO:0000259" key="8">
    <source>
        <dbReference type="SMART" id="SM00858"/>
    </source>
</evidence>
<evidence type="ECO:0000256" key="4">
    <source>
        <dbReference type="ARBA" id="ARBA00022729"/>
    </source>
</evidence>
<dbReference type="CDD" id="cd11614">
    <property type="entry name" value="SAF_CpaB_FlgA_like"/>
    <property type="match status" value="1"/>
</dbReference>
<comment type="similarity">
    <text evidence="2 7">Belongs to the FlgA family.</text>
</comment>
<keyword evidence="9" id="KW-0969">Cilium</keyword>
<gene>
    <name evidence="9" type="primary">flgA</name>
    <name evidence="9" type="ORF">C1N32_05280</name>
</gene>
<evidence type="ECO:0000256" key="6">
    <source>
        <dbReference type="ARBA" id="ARBA00025643"/>
    </source>
</evidence>
<proteinExistence type="inferred from homology"/>
<dbReference type="NCBIfam" id="TIGR03170">
    <property type="entry name" value="flgA_cterm"/>
    <property type="match status" value="1"/>
</dbReference>
<organism evidence="9 10">
    <name type="scientific">Vibrio diazotrophicus</name>
    <dbReference type="NCBI Taxonomy" id="685"/>
    <lineage>
        <taxon>Bacteria</taxon>
        <taxon>Pseudomonadati</taxon>
        <taxon>Pseudomonadota</taxon>
        <taxon>Gammaproteobacteria</taxon>
        <taxon>Vibrionales</taxon>
        <taxon>Vibrionaceae</taxon>
        <taxon>Vibrio</taxon>
    </lineage>
</organism>
<dbReference type="InterPro" id="IPR039246">
    <property type="entry name" value="Flagellar_FlgA"/>
</dbReference>
<dbReference type="GO" id="GO:0044780">
    <property type="term" value="P:bacterial-type flagellum assembly"/>
    <property type="evidence" value="ECO:0007669"/>
    <property type="project" value="InterPro"/>
</dbReference>
<evidence type="ECO:0000313" key="9">
    <source>
        <dbReference type="EMBL" id="PNI06406.1"/>
    </source>
</evidence>
<evidence type="ECO:0000256" key="3">
    <source>
        <dbReference type="ARBA" id="ARBA00014754"/>
    </source>
</evidence>
<reference evidence="9 10" key="1">
    <citation type="submission" date="2018-01" db="EMBL/GenBank/DDBJ databases">
        <title>Draft genome sequences of six Vibrio diazotrophicus strains isolated from deep-sea sediments of the Baltic Sea.</title>
        <authorList>
            <person name="Castillo D."/>
            <person name="Vandieken V."/>
            <person name="Chiang O."/>
            <person name="Middelboe M."/>
        </authorList>
    </citation>
    <scope>NUCLEOTIDE SEQUENCE [LARGE SCALE GENOMIC DNA]</scope>
    <source>
        <strain evidence="9 10">60.27F</strain>
    </source>
</reference>
<dbReference type="InterPro" id="IPR013974">
    <property type="entry name" value="SAF"/>
</dbReference>
<evidence type="ECO:0000256" key="7">
    <source>
        <dbReference type="RuleBase" id="RU362063"/>
    </source>
</evidence>
<dbReference type="Pfam" id="PF13144">
    <property type="entry name" value="ChapFlgA"/>
    <property type="match status" value="1"/>
</dbReference>
<feature type="chain" id="PRO_5014207415" description="Flagella basal body P-ring formation protein FlgA" evidence="7">
    <location>
        <begin position="20"/>
        <end position="226"/>
    </location>
</feature>
<evidence type="ECO:0000256" key="1">
    <source>
        <dbReference type="ARBA" id="ARBA00004418"/>
    </source>
</evidence>
<dbReference type="Gene3D" id="2.30.30.760">
    <property type="match status" value="1"/>
</dbReference>
<keyword evidence="9" id="KW-0966">Cell projection</keyword>
<sequence length="226" mass="24962">MRNSLLPLSLLFACAPAWADSAQLQIESYLSQRIEAAVTGQFPALQNLQINFRIASAVNNLPACEQPLFSDKAMGNYLGSETWWVECGNNWRIKAVTNVSVDTKVVSTKGPLRKGHRIEASDVKLGVETLSLKGTVYQHIDDVVGTKLRRSAKANQVLTRRYVELEYAATKGHHVIISFHSDSFSLETQGVALEDGMVGDRIRVMNSESGRELSVTVTGENRVEQN</sequence>
<comment type="function">
    <text evidence="6 7">Involved in the assembly process of the P-ring formation. It may associate with FlgF on the rod constituting a structure essential for the P-ring assembly or may act as a modulator protein for the P-ring assembly.</text>
</comment>
<dbReference type="PANTHER" id="PTHR36307:SF1">
    <property type="entry name" value="FLAGELLA BASAL BODY P-RING FORMATION PROTEIN FLGA"/>
    <property type="match status" value="1"/>
</dbReference>
<name>A0A2J8I796_VIBDI</name>
<dbReference type="AlphaFoldDB" id="A0A2J8I796"/>
<comment type="caution">
    <text evidence="9">The sequence shown here is derived from an EMBL/GenBank/DDBJ whole genome shotgun (WGS) entry which is preliminary data.</text>
</comment>
<keyword evidence="7" id="KW-1005">Bacterial flagellum biogenesis</keyword>
<feature type="signal peptide" evidence="7">
    <location>
        <begin position="1"/>
        <end position="19"/>
    </location>
</feature>
<dbReference type="Proteomes" id="UP000236449">
    <property type="component" value="Unassembled WGS sequence"/>
</dbReference>
<accession>A0A2J8I796</accession>
<dbReference type="PANTHER" id="PTHR36307">
    <property type="entry name" value="FLAGELLA BASAL BODY P-RING FORMATION PROTEIN FLGA"/>
    <property type="match status" value="1"/>
</dbReference>
<dbReference type="RefSeq" id="WP_102965597.1">
    <property type="nucleotide sequence ID" value="NZ_POSK01000002.1"/>
</dbReference>
<dbReference type="InterPro" id="IPR017585">
    <property type="entry name" value="SAF_FlgA"/>
</dbReference>
<evidence type="ECO:0000256" key="2">
    <source>
        <dbReference type="ARBA" id="ARBA00010474"/>
    </source>
</evidence>
<dbReference type="SMART" id="SM00858">
    <property type="entry name" value="SAF"/>
    <property type="match status" value="1"/>
</dbReference>
<keyword evidence="4 7" id="KW-0732">Signal</keyword>